<proteinExistence type="predicted"/>
<accession>A0A835E385</accession>
<organism evidence="2 3">
    <name type="scientific">Digitaria exilis</name>
    <dbReference type="NCBI Taxonomy" id="1010633"/>
    <lineage>
        <taxon>Eukaryota</taxon>
        <taxon>Viridiplantae</taxon>
        <taxon>Streptophyta</taxon>
        <taxon>Embryophyta</taxon>
        <taxon>Tracheophyta</taxon>
        <taxon>Spermatophyta</taxon>
        <taxon>Magnoliopsida</taxon>
        <taxon>Liliopsida</taxon>
        <taxon>Poales</taxon>
        <taxon>Poaceae</taxon>
        <taxon>PACMAD clade</taxon>
        <taxon>Panicoideae</taxon>
        <taxon>Panicodae</taxon>
        <taxon>Paniceae</taxon>
        <taxon>Anthephorinae</taxon>
        <taxon>Digitaria</taxon>
    </lineage>
</organism>
<evidence type="ECO:0000313" key="3">
    <source>
        <dbReference type="Proteomes" id="UP000636709"/>
    </source>
</evidence>
<feature type="compositionally biased region" description="Gly residues" evidence="1">
    <location>
        <begin position="1"/>
        <end position="25"/>
    </location>
</feature>
<sequence>MYGAVGGGGGGGGGGRGGGGAGRGGASTADAPKRVARLLAASHVASKMEPLRRRIRALAIIPTAKRSKKECGHLISLAKPHMTRSRVVDVNAVGGKESSSRTSTGMFLSRGRDKVIGDI</sequence>
<dbReference type="EMBL" id="JACEFO010002416">
    <property type="protein sequence ID" value="KAF8661177.1"/>
    <property type="molecule type" value="Genomic_DNA"/>
</dbReference>
<protein>
    <submittedName>
        <fullName evidence="2">Uncharacterized protein</fullName>
    </submittedName>
</protein>
<dbReference type="OrthoDB" id="1734164at2759"/>
<gene>
    <name evidence="2" type="ORF">HU200_057289</name>
</gene>
<dbReference type="Proteomes" id="UP000636709">
    <property type="component" value="Unassembled WGS sequence"/>
</dbReference>
<feature type="region of interest" description="Disordered" evidence="1">
    <location>
        <begin position="1"/>
        <end position="30"/>
    </location>
</feature>
<dbReference type="AlphaFoldDB" id="A0A835E385"/>
<reference evidence="2" key="1">
    <citation type="submission" date="2020-07" db="EMBL/GenBank/DDBJ databases">
        <title>Genome sequence and genetic diversity analysis of an under-domesticated orphan crop, white fonio (Digitaria exilis).</title>
        <authorList>
            <person name="Bennetzen J.L."/>
            <person name="Chen S."/>
            <person name="Ma X."/>
            <person name="Wang X."/>
            <person name="Yssel A.E.J."/>
            <person name="Chaluvadi S.R."/>
            <person name="Johnson M."/>
            <person name="Gangashetty P."/>
            <person name="Hamidou F."/>
            <person name="Sanogo M.D."/>
            <person name="Zwaenepoel A."/>
            <person name="Wallace J."/>
            <person name="Van De Peer Y."/>
            <person name="Van Deynze A."/>
        </authorList>
    </citation>
    <scope>NUCLEOTIDE SEQUENCE</scope>
    <source>
        <tissue evidence="2">Leaves</tissue>
    </source>
</reference>
<dbReference type="Gene3D" id="2.60.120.620">
    <property type="entry name" value="q2cbj1_9rhob like domain"/>
    <property type="match status" value="1"/>
</dbReference>
<evidence type="ECO:0000313" key="2">
    <source>
        <dbReference type="EMBL" id="KAF8661177.1"/>
    </source>
</evidence>
<keyword evidence="3" id="KW-1185">Reference proteome</keyword>
<name>A0A835E385_9POAL</name>
<evidence type="ECO:0000256" key="1">
    <source>
        <dbReference type="SAM" id="MobiDB-lite"/>
    </source>
</evidence>
<comment type="caution">
    <text evidence="2">The sequence shown here is derived from an EMBL/GenBank/DDBJ whole genome shotgun (WGS) entry which is preliminary data.</text>
</comment>